<dbReference type="Proteomes" id="UP000253594">
    <property type="component" value="Unassembled WGS sequence"/>
</dbReference>
<sequence length="77" mass="8736">TSPRARARLGKWLAAKPGASDAEHREAERLLSQAFEQGEDSALVPLIVLYLQYPQSWPEIDPQQRIDQWRARGLPQA</sequence>
<evidence type="ECO:0000313" key="1">
    <source>
        <dbReference type="EMBL" id="RCI63587.1"/>
    </source>
</evidence>
<comment type="caution">
    <text evidence="1">The sequence shown here is derived from an EMBL/GenBank/DDBJ whole genome shotgun (WGS) entry which is preliminary data.</text>
</comment>
<protein>
    <submittedName>
        <fullName evidence="1">Alginate biosynthesis protein</fullName>
    </submittedName>
</protein>
<dbReference type="Gene3D" id="1.25.40.10">
    <property type="entry name" value="Tetratricopeptide repeat domain"/>
    <property type="match status" value="1"/>
</dbReference>
<feature type="non-terminal residue" evidence="1">
    <location>
        <position position="1"/>
    </location>
</feature>
<name>A0A367LT88_PSEAI</name>
<feature type="non-terminal residue" evidence="1">
    <location>
        <position position="77"/>
    </location>
</feature>
<organism evidence="1 2">
    <name type="scientific">Pseudomonas aeruginosa</name>
    <dbReference type="NCBI Taxonomy" id="287"/>
    <lineage>
        <taxon>Bacteria</taxon>
        <taxon>Pseudomonadati</taxon>
        <taxon>Pseudomonadota</taxon>
        <taxon>Gammaproteobacteria</taxon>
        <taxon>Pseudomonadales</taxon>
        <taxon>Pseudomonadaceae</taxon>
        <taxon>Pseudomonas</taxon>
    </lineage>
</organism>
<dbReference type="InterPro" id="IPR011990">
    <property type="entry name" value="TPR-like_helical_dom_sf"/>
</dbReference>
<accession>A0A367LT88</accession>
<dbReference type="EMBL" id="QORE01004197">
    <property type="protein sequence ID" value="RCI63587.1"/>
    <property type="molecule type" value="Genomic_DNA"/>
</dbReference>
<gene>
    <name evidence="1" type="ORF">DT376_45435</name>
</gene>
<dbReference type="AlphaFoldDB" id="A0A367LT88"/>
<reference evidence="1 2" key="1">
    <citation type="submission" date="2018-07" db="EMBL/GenBank/DDBJ databases">
        <title>Mechanisms of high-level aminoglycoside resistance among Gram-negative pathogens in Brazil.</title>
        <authorList>
            <person name="Ballaben A.S."/>
            <person name="Darini A.L.C."/>
            <person name="Doi Y."/>
        </authorList>
    </citation>
    <scope>NUCLEOTIDE SEQUENCE [LARGE SCALE GENOMIC DNA]</scope>
    <source>
        <strain evidence="1 2">B2-305</strain>
    </source>
</reference>
<evidence type="ECO:0000313" key="2">
    <source>
        <dbReference type="Proteomes" id="UP000253594"/>
    </source>
</evidence>
<proteinExistence type="predicted"/>